<dbReference type="AlphaFoldDB" id="A0A640S3S8"/>
<reference evidence="5 6" key="1">
    <citation type="submission" date="2019-12" db="EMBL/GenBank/DDBJ databases">
        <title>Whole genome shotgun sequence of Streptomyces caniferus NBRC 15389.</title>
        <authorList>
            <person name="Ichikawa N."/>
            <person name="Kimura A."/>
            <person name="Kitahashi Y."/>
            <person name="Komaki H."/>
            <person name="Tamura T."/>
        </authorList>
    </citation>
    <scope>NUCLEOTIDE SEQUENCE [LARGE SCALE GENOMIC DNA]</scope>
    <source>
        <strain evidence="5 6">NBRC 15389</strain>
    </source>
</reference>
<dbReference type="RefSeq" id="WP_159472492.1">
    <property type="nucleotide sequence ID" value="NZ_BAAATH010000004.1"/>
</dbReference>
<dbReference type="InterPro" id="IPR003719">
    <property type="entry name" value="Phenazine_PhzF-like"/>
</dbReference>
<dbReference type="PIRSF" id="PIRSF016184">
    <property type="entry name" value="PhzC_PhzF"/>
    <property type="match status" value="1"/>
</dbReference>
<organism evidence="5 6">
    <name type="scientific">Streptomyces caniferus</name>
    <dbReference type="NCBI Taxonomy" id="285557"/>
    <lineage>
        <taxon>Bacteria</taxon>
        <taxon>Bacillati</taxon>
        <taxon>Actinomycetota</taxon>
        <taxon>Actinomycetes</taxon>
        <taxon>Kitasatosporales</taxon>
        <taxon>Streptomycetaceae</taxon>
        <taxon>Streptomyces</taxon>
    </lineage>
</organism>
<proteinExistence type="inferred from homology"/>
<evidence type="ECO:0000313" key="5">
    <source>
        <dbReference type="EMBL" id="GFE05800.1"/>
    </source>
</evidence>
<feature type="region of interest" description="Disordered" evidence="4">
    <location>
        <begin position="1"/>
        <end position="36"/>
    </location>
</feature>
<evidence type="ECO:0000313" key="6">
    <source>
        <dbReference type="Proteomes" id="UP000435837"/>
    </source>
</evidence>
<dbReference type="Gene3D" id="3.10.310.10">
    <property type="entry name" value="Diaminopimelate Epimerase, Chain A, domain 1"/>
    <property type="match status" value="2"/>
</dbReference>
<dbReference type="Proteomes" id="UP000435837">
    <property type="component" value="Unassembled WGS sequence"/>
</dbReference>
<keyword evidence="2" id="KW-0413">Isomerase</keyword>
<gene>
    <name evidence="5" type="ORF">Scani_20680</name>
</gene>
<evidence type="ECO:0000256" key="3">
    <source>
        <dbReference type="PIRSR" id="PIRSR016184-1"/>
    </source>
</evidence>
<feature type="active site" evidence="3">
    <location>
        <position position="81"/>
    </location>
</feature>
<dbReference type="PANTHER" id="PTHR13774:SF39">
    <property type="entry name" value="BIOSYNTHESIS PROTEIN, PUTATIVE-RELATED"/>
    <property type="match status" value="1"/>
</dbReference>
<dbReference type="EMBL" id="BLIN01000003">
    <property type="protein sequence ID" value="GFE05800.1"/>
    <property type="molecule type" value="Genomic_DNA"/>
</dbReference>
<comment type="caution">
    <text evidence="5">The sequence shown here is derived from an EMBL/GenBank/DDBJ whole genome shotgun (WGS) entry which is preliminary data.</text>
</comment>
<dbReference type="PANTHER" id="PTHR13774">
    <property type="entry name" value="PHENAZINE BIOSYNTHESIS PROTEIN"/>
    <property type="match status" value="1"/>
</dbReference>
<sequence>MTTHTSPTAPGPRPDTVTVDGPDASVENSDAPRSPDTVDVLRYSAFTTDPAGGNPAGVVLDAEALDDARMLAVAAEVGYSETAFVTAHDRAARRYRLRYFSPRAEVAFCGHATIATAVALASRTGTGELRFDTPVGEIGVGTSLVDGLVRATLTSVPAHSRPAEDSTQVDPVLRALQWSRDDLDDGLPPHVAFAGNDHLVLGVRSRARLAALDYDFDALHDIMRQHGWTTVHLVHRAAPDRLDFHARDPFPVGGVVEDPATGAAAAAFGGYLRTLGLVTEPLRVHIRQGEDMGRPSDLYVDLRPDDPRVRVTGTAVPLPAPER</sequence>
<accession>A0A640S3S8</accession>
<dbReference type="OrthoDB" id="9788221at2"/>
<dbReference type="GO" id="GO:0016853">
    <property type="term" value="F:isomerase activity"/>
    <property type="evidence" value="ECO:0007669"/>
    <property type="project" value="UniProtKB-KW"/>
</dbReference>
<dbReference type="GO" id="GO:0005737">
    <property type="term" value="C:cytoplasm"/>
    <property type="evidence" value="ECO:0007669"/>
    <property type="project" value="TreeGrafter"/>
</dbReference>
<dbReference type="Pfam" id="PF02567">
    <property type="entry name" value="PhzC-PhzF"/>
    <property type="match status" value="1"/>
</dbReference>
<evidence type="ECO:0000256" key="4">
    <source>
        <dbReference type="SAM" id="MobiDB-lite"/>
    </source>
</evidence>
<name>A0A640S3S8_9ACTN</name>
<protein>
    <submittedName>
        <fullName evidence="5">Oxidoreductase</fullName>
    </submittedName>
</protein>
<comment type="similarity">
    <text evidence="1">Belongs to the PhzF family.</text>
</comment>
<dbReference type="NCBIfam" id="TIGR00654">
    <property type="entry name" value="PhzF_family"/>
    <property type="match status" value="1"/>
</dbReference>
<evidence type="ECO:0000256" key="2">
    <source>
        <dbReference type="ARBA" id="ARBA00023235"/>
    </source>
</evidence>
<evidence type="ECO:0000256" key="1">
    <source>
        <dbReference type="ARBA" id="ARBA00008270"/>
    </source>
</evidence>
<dbReference type="SUPFAM" id="SSF54506">
    <property type="entry name" value="Diaminopimelate epimerase-like"/>
    <property type="match status" value="1"/>
</dbReference>